<comment type="caution">
    <text evidence="5">The sequence shown here is derived from an EMBL/GenBank/DDBJ whole genome shotgun (WGS) entry which is preliminary data.</text>
</comment>
<reference evidence="5 6" key="1">
    <citation type="submission" date="2017-03" db="EMBL/GenBank/DDBJ databases">
        <title>Whole genome sequences of fourteen strains of Bradyrhizobium canariense and one strain of Bradyrhizobium japonicum isolated from Lupinus (Papilionoideae: Genisteae) species in Algeria.</title>
        <authorList>
            <person name="Crovadore J."/>
            <person name="Chekireb D."/>
            <person name="Brachmann A."/>
            <person name="Chablais R."/>
            <person name="Cochard B."/>
            <person name="Lefort F."/>
        </authorList>
    </citation>
    <scope>NUCLEOTIDE SEQUENCE [LARGE SCALE GENOMIC DNA]</scope>
    <source>
        <strain evidence="5 6">UBMA197</strain>
    </source>
</reference>
<organism evidence="5 6">
    <name type="scientific">Bradyrhizobium japonicum</name>
    <dbReference type="NCBI Taxonomy" id="375"/>
    <lineage>
        <taxon>Bacteria</taxon>
        <taxon>Pseudomonadati</taxon>
        <taxon>Pseudomonadota</taxon>
        <taxon>Alphaproteobacteria</taxon>
        <taxon>Hyphomicrobiales</taxon>
        <taxon>Nitrobacteraceae</taxon>
        <taxon>Bradyrhizobium</taxon>
    </lineage>
</organism>
<comment type="subcellular location">
    <subcellularLocation>
        <location evidence="1">Secreted</location>
    </subcellularLocation>
</comment>
<dbReference type="GO" id="GO:0005576">
    <property type="term" value="C:extracellular region"/>
    <property type="evidence" value="ECO:0007669"/>
    <property type="project" value="UniProtKB-SubCell"/>
</dbReference>
<dbReference type="NCBIfam" id="TIGR01901">
    <property type="entry name" value="adhes_NPXG"/>
    <property type="match status" value="1"/>
</dbReference>
<dbReference type="SMART" id="SM00912">
    <property type="entry name" value="Haemagg_act"/>
    <property type="match status" value="1"/>
</dbReference>
<dbReference type="Gene3D" id="3.30.210.10">
    <property type="entry name" value="DNA polymerase, thumb domain"/>
    <property type="match status" value="2"/>
</dbReference>
<evidence type="ECO:0000259" key="4">
    <source>
        <dbReference type="SMART" id="SM00912"/>
    </source>
</evidence>
<proteinExistence type="predicted"/>
<dbReference type="InterPro" id="IPR012334">
    <property type="entry name" value="Pectin_lyas_fold"/>
</dbReference>
<dbReference type="Gene3D" id="2.160.20.110">
    <property type="match status" value="3"/>
</dbReference>
<dbReference type="Pfam" id="PF05860">
    <property type="entry name" value="TPS"/>
    <property type="match status" value="1"/>
</dbReference>
<name>A0A1Y2J9H5_BRAJP</name>
<evidence type="ECO:0000313" key="5">
    <source>
        <dbReference type="EMBL" id="OSJ23403.1"/>
    </source>
</evidence>
<dbReference type="AlphaFoldDB" id="A0A1Y2J9H5"/>
<dbReference type="Pfam" id="PF18676">
    <property type="entry name" value="MBG_2"/>
    <property type="match status" value="2"/>
</dbReference>
<sequence length="1196" mass="118576">MPMASRPTISSGCKLAFASDVSRGHAMTSTLPRMRLAIALSATTMLTPPALAQTLPTGGQVVSGQATISQSGNAMTINQSSDRMIANWQSFSIGAGNSVTFNQPGASSVALNRVVGQDPSKILGSLSANGQVFLINPNGIAIGKTGSVQTGGFVASTLGISNADFLAGRYNFTGSGGAITNEGSISGKVVALISPSVSNSGTITGSTALAAGTDVLLDFNGDGLLSVEVKASTVKTLVENKGLIRADGGLAILTAKGASDAMKGVVNNTGVVQAASIGSRNGRILLLGDAKHGEVNAGGTLRARSVETSAAKVNLAADLKVDTLGGHWLIDPVNITIDANYAGVLQTALASGDVTVTTSGSGTDEGNVTVNSAVTWGSHILTLRADNNIVINAPLTSTGTTSSDGLVLQYAQTTATGGYTINAPVNLAAGSLFQTRKGTDAAITYAVITDVNALQDINTNRSGNYVLGANIDASATAGWNGGAGFTPIGGIGDISKYFSGIFDGLGHRISNLTINRPSSDNIGLFGYIDGGTIRNVGMEGGSVTGNNSVGGLVGSSGLWVYGGTSSVAYNTISNVYNTGNVTGSGAMVGGLVGDAYITTISNSYATGTVAGYGAAGGLGGRVVASFVSNSYATGNVSASWEGAGGLIGYNIGTWMGPGPADYAIGTVSHSYATGTVSGGINVGGLLGYSNLGLVTDSYASGNVSGTGAVGGTGTAAGGLVGFQQYSRVERSYATGNVSGVDAVGGLVGGSWYGAVVSQSYATGNVSGTRSIGGLVGHSNEAVSVLDSYATGTVSGNSEVGGLVGVNQESHVSRSYFAGTVSGTSNVGAIVGMNWDGGDVTQSYANRETSGQSAACGASFGGGICDGGMLTTAQLRDPFIFINNGYDFAAVWGKSVSGANNGMPVLRAFGEIVYDAYVNVAGSASTTYGTLASLGGLTMTGVNANRVTLGWGSAVTTALGAGSYNLSGPDVLSATGSGGAVYVGSVAVGLTIDRAPLTISANTSKTYDGLAFSGGSAAYSGFMNGETASVLSGTLLYGGTAQGAVNAGRYSLTASGLSSANYVITYVDGSLTVNKAPLTIAVNGVTKNYDGVPLSGGSAIYSGFVNGEGLSALSGTLVYGGSAQGTRNPGVYSIAASGLTSANYDITYVDGRLAIIPRDAGVCSLGAGGNPFCGATPPDPAAPLGLNDQAPIEVVLR</sequence>
<accession>A0A1Y2J9H5</accession>
<protein>
    <recommendedName>
        <fullName evidence="4">Filamentous haemagglutinin FhaB/tRNA nuclease CdiA-like TPS domain-containing protein</fullName>
    </recommendedName>
</protein>
<feature type="domain" description="Filamentous haemagglutinin FhaB/tRNA nuclease CdiA-like TPS" evidence="4">
    <location>
        <begin position="52"/>
        <end position="164"/>
    </location>
</feature>
<gene>
    <name evidence="5" type="ORF">BSZ19_43935</name>
</gene>
<dbReference type="SUPFAM" id="SSF51126">
    <property type="entry name" value="Pectin lyase-like"/>
    <property type="match status" value="1"/>
</dbReference>
<dbReference type="PANTHER" id="PTHR12338:SF8">
    <property type="entry name" value="HEME_HEMOPEXIN-BINDING PROTEIN"/>
    <property type="match status" value="1"/>
</dbReference>
<dbReference type="Pfam" id="PF07581">
    <property type="entry name" value="Glug"/>
    <property type="match status" value="3"/>
</dbReference>
<dbReference type="Gene3D" id="2.160.20.10">
    <property type="entry name" value="Single-stranded right-handed beta-helix, Pectin lyase-like"/>
    <property type="match status" value="1"/>
</dbReference>
<evidence type="ECO:0000256" key="1">
    <source>
        <dbReference type="ARBA" id="ARBA00004613"/>
    </source>
</evidence>
<dbReference type="Proteomes" id="UP000193335">
    <property type="component" value="Unassembled WGS sequence"/>
</dbReference>
<evidence type="ECO:0000256" key="3">
    <source>
        <dbReference type="ARBA" id="ARBA00022729"/>
    </source>
</evidence>
<evidence type="ECO:0000256" key="2">
    <source>
        <dbReference type="ARBA" id="ARBA00022525"/>
    </source>
</evidence>
<dbReference type="InterPro" id="IPR011050">
    <property type="entry name" value="Pectin_lyase_fold/virulence"/>
</dbReference>
<dbReference type="InterPro" id="IPR050909">
    <property type="entry name" value="Bact_Autotransporter_VF"/>
</dbReference>
<dbReference type="PANTHER" id="PTHR12338">
    <property type="entry name" value="AUTOTRANSPORTER"/>
    <property type="match status" value="1"/>
</dbReference>
<keyword evidence="2" id="KW-0964">Secreted</keyword>
<dbReference type="InterPro" id="IPR041286">
    <property type="entry name" value="MBG_2"/>
</dbReference>
<evidence type="ECO:0000313" key="6">
    <source>
        <dbReference type="Proteomes" id="UP000193335"/>
    </source>
</evidence>
<dbReference type="InterPro" id="IPR037160">
    <property type="entry name" value="DNA_Pol_thumb_sf"/>
</dbReference>
<keyword evidence="3" id="KW-0732">Signal</keyword>
<dbReference type="EMBL" id="NAFL01000284">
    <property type="protein sequence ID" value="OSJ23403.1"/>
    <property type="molecule type" value="Genomic_DNA"/>
</dbReference>
<dbReference type="InterPro" id="IPR011493">
    <property type="entry name" value="GLUG"/>
</dbReference>
<dbReference type="InterPro" id="IPR008638">
    <property type="entry name" value="FhaB/CdiA-like_TPS"/>
</dbReference>